<evidence type="ECO:0000259" key="5">
    <source>
        <dbReference type="Pfam" id="PF13579"/>
    </source>
</evidence>
<dbReference type="AlphaFoldDB" id="A0A3A4B9K7"/>
<evidence type="ECO:0000256" key="3">
    <source>
        <dbReference type="SAM" id="MobiDB-lite"/>
    </source>
</evidence>
<dbReference type="Proteomes" id="UP000265768">
    <property type="component" value="Unassembled WGS sequence"/>
</dbReference>
<keyword evidence="1" id="KW-0328">Glycosyltransferase</keyword>
<gene>
    <name evidence="6" type="ORF">D5H75_21435</name>
</gene>
<organism evidence="6 7">
    <name type="scientific">Bailinhaonella thermotolerans</name>
    <dbReference type="NCBI Taxonomy" id="1070861"/>
    <lineage>
        <taxon>Bacteria</taxon>
        <taxon>Bacillati</taxon>
        <taxon>Actinomycetota</taxon>
        <taxon>Actinomycetes</taxon>
        <taxon>Streptosporangiales</taxon>
        <taxon>Streptosporangiaceae</taxon>
        <taxon>Bailinhaonella</taxon>
    </lineage>
</organism>
<dbReference type="Pfam" id="PF00534">
    <property type="entry name" value="Glycos_transf_1"/>
    <property type="match status" value="1"/>
</dbReference>
<dbReference type="PANTHER" id="PTHR12526">
    <property type="entry name" value="GLYCOSYLTRANSFERASE"/>
    <property type="match status" value="1"/>
</dbReference>
<name>A0A3A4B9K7_9ACTN</name>
<dbReference type="PANTHER" id="PTHR12526:SF636">
    <property type="entry name" value="BLL3647 PROTEIN"/>
    <property type="match status" value="1"/>
</dbReference>
<accession>A0A3A4B9K7</accession>
<dbReference type="SUPFAM" id="SSF53756">
    <property type="entry name" value="UDP-Glycosyltransferase/glycogen phosphorylase"/>
    <property type="match status" value="1"/>
</dbReference>
<evidence type="ECO:0000313" key="7">
    <source>
        <dbReference type="Proteomes" id="UP000265768"/>
    </source>
</evidence>
<dbReference type="Pfam" id="PF13579">
    <property type="entry name" value="Glyco_trans_4_4"/>
    <property type="match status" value="1"/>
</dbReference>
<reference evidence="6 7" key="1">
    <citation type="submission" date="2018-09" db="EMBL/GenBank/DDBJ databases">
        <title>YIM 75507 draft genome.</title>
        <authorList>
            <person name="Tang S."/>
            <person name="Feng Y."/>
        </authorList>
    </citation>
    <scope>NUCLEOTIDE SEQUENCE [LARGE SCALE GENOMIC DNA]</scope>
    <source>
        <strain evidence="6 7">YIM 75507</strain>
    </source>
</reference>
<proteinExistence type="predicted"/>
<keyword evidence="2 6" id="KW-0808">Transferase</keyword>
<dbReference type="RefSeq" id="WP_119928291.1">
    <property type="nucleotide sequence ID" value="NZ_QZEY01000008.1"/>
</dbReference>
<dbReference type="InterPro" id="IPR028098">
    <property type="entry name" value="Glyco_trans_4-like_N"/>
</dbReference>
<protein>
    <submittedName>
        <fullName evidence="6">Glycosyltransferase family 1 protein</fullName>
    </submittedName>
</protein>
<evidence type="ECO:0000256" key="1">
    <source>
        <dbReference type="ARBA" id="ARBA00022676"/>
    </source>
</evidence>
<dbReference type="OrthoDB" id="193659at2"/>
<keyword evidence="7" id="KW-1185">Reference proteome</keyword>
<dbReference type="GO" id="GO:0016757">
    <property type="term" value="F:glycosyltransferase activity"/>
    <property type="evidence" value="ECO:0007669"/>
    <property type="project" value="UniProtKB-KW"/>
</dbReference>
<dbReference type="Gene3D" id="3.40.50.2000">
    <property type="entry name" value="Glycogen Phosphorylase B"/>
    <property type="match status" value="2"/>
</dbReference>
<dbReference type="CDD" id="cd03808">
    <property type="entry name" value="GT4_CapM-like"/>
    <property type="match status" value="1"/>
</dbReference>
<evidence type="ECO:0000259" key="4">
    <source>
        <dbReference type="Pfam" id="PF00534"/>
    </source>
</evidence>
<comment type="caution">
    <text evidence="6">The sequence shown here is derived from an EMBL/GenBank/DDBJ whole genome shotgun (WGS) entry which is preliminary data.</text>
</comment>
<feature type="domain" description="Glycosyl transferase family 1" evidence="4">
    <location>
        <begin position="218"/>
        <end position="378"/>
    </location>
</feature>
<feature type="region of interest" description="Disordered" evidence="3">
    <location>
        <begin position="396"/>
        <end position="428"/>
    </location>
</feature>
<feature type="domain" description="Glycosyltransferase subfamily 4-like N-terminal" evidence="5">
    <location>
        <begin position="16"/>
        <end position="200"/>
    </location>
</feature>
<evidence type="ECO:0000313" key="6">
    <source>
        <dbReference type="EMBL" id="RJL30868.1"/>
    </source>
</evidence>
<evidence type="ECO:0000256" key="2">
    <source>
        <dbReference type="ARBA" id="ARBA00022679"/>
    </source>
</evidence>
<dbReference type="EMBL" id="QZEY01000008">
    <property type="protein sequence ID" value="RJL30868.1"/>
    <property type="molecule type" value="Genomic_DNA"/>
</dbReference>
<dbReference type="InterPro" id="IPR001296">
    <property type="entry name" value="Glyco_trans_1"/>
</dbReference>
<sequence length="428" mass="45643">MTRLRVANVITKFTAGAGLVALQGALGLDPDEYEVTFIAGADSVDGESGAAGALDVVRHGAEAVKHAPEHDMIGDAFEAGMPVIQVPALVTEISRKADPAALRLLTTILAEGRYDVVHTHSPKAGLLGRVAAARAGTPRIVHTWHGFPFHQFMPWWRRQIYIRAERYASRHTDAFLAVGKQIAIEAMRLGLTNAERVRVIDSVAEPAEYASGNAARARARSELGLPPGARVVGTVGRIAFAKGPDTFVKALAQLPADVHGVWVGDGPDRESAMAMARKAAVQDRLVWTGYRRDVASLLPAFDVFALSSNYEGVPCVLGEAMLAGLPVVATTVNGVPDVVVPGQTGLLTPPARPDLFAEALRFMLGHPQEARRMAEAGRLSIGDRFSGARLARTLDETYHGRSQRPAPAKPRTLPPVPEEAGQTAVRTG</sequence>